<evidence type="ECO:0000313" key="9">
    <source>
        <dbReference type="EMBL" id="MCU6686113.1"/>
    </source>
</evidence>
<dbReference type="InterPro" id="IPR000757">
    <property type="entry name" value="Beta-glucanase-like"/>
</dbReference>
<evidence type="ECO:0000256" key="6">
    <source>
        <dbReference type="SAM" id="SignalP"/>
    </source>
</evidence>
<dbReference type="SUPFAM" id="SSF49899">
    <property type="entry name" value="Concanavalin A-like lectins/glucanases"/>
    <property type="match status" value="1"/>
</dbReference>
<evidence type="ECO:0000256" key="2">
    <source>
        <dbReference type="ARBA" id="ARBA00022737"/>
    </source>
</evidence>
<dbReference type="SMART" id="SM00635">
    <property type="entry name" value="BID_2"/>
    <property type="match status" value="2"/>
</dbReference>
<keyword evidence="4" id="KW-1015">Disulfide bond</keyword>
<feature type="domain" description="SLH" evidence="7">
    <location>
        <begin position="1253"/>
        <end position="1312"/>
    </location>
</feature>
<comment type="caution">
    <text evidence="9">The sequence shown here is derived from an EMBL/GenBank/DDBJ whole genome shotgun (WGS) entry which is preliminary data.</text>
</comment>
<feature type="chain" id="PRO_5047490455" evidence="6">
    <location>
        <begin position="29"/>
        <end position="1439"/>
    </location>
</feature>
<dbReference type="RefSeq" id="WP_158369137.1">
    <property type="nucleotide sequence ID" value="NZ_JAOQJU010000004.1"/>
</dbReference>
<dbReference type="PROSITE" id="PS51272">
    <property type="entry name" value="SLH"/>
    <property type="match status" value="3"/>
</dbReference>
<dbReference type="Proteomes" id="UP001652431">
    <property type="component" value="Unassembled WGS sequence"/>
</dbReference>
<dbReference type="InterPro" id="IPR008964">
    <property type="entry name" value="Invasin/intimin_cell_adhesion"/>
</dbReference>
<evidence type="ECO:0000259" key="8">
    <source>
        <dbReference type="PROSITE" id="PS51762"/>
    </source>
</evidence>
<dbReference type="SMART" id="SM00560">
    <property type="entry name" value="LamGL"/>
    <property type="match status" value="1"/>
</dbReference>
<gene>
    <name evidence="9" type="ORF">OCV99_06005</name>
</gene>
<dbReference type="InterPro" id="IPR013320">
    <property type="entry name" value="ConA-like_dom_sf"/>
</dbReference>
<dbReference type="InterPro" id="IPR023296">
    <property type="entry name" value="Glyco_hydro_beta-prop_sf"/>
</dbReference>
<dbReference type="InterPro" id="IPR001119">
    <property type="entry name" value="SLH_dom"/>
</dbReference>
<dbReference type="InterPro" id="IPR046780">
    <property type="entry name" value="aBig_2"/>
</dbReference>
<dbReference type="SUPFAM" id="SSF49373">
    <property type="entry name" value="Invasin/intimin cell-adhesion fragments"/>
    <property type="match status" value="1"/>
</dbReference>
<dbReference type="SUPFAM" id="SSF75005">
    <property type="entry name" value="Arabinanase/levansucrase/invertase"/>
    <property type="match status" value="1"/>
</dbReference>
<feature type="domain" description="GH16" evidence="8">
    <location>
        <begin position="26"/>
        <end position="229"/>
    </location>
</feature>
<dbReference type="Pfam" id="PF00395">
    <property type="entry name" value="SLH"/>
    <property type="match status" value="3"/>
</dbReference>
<dbReference type="InterPro" id="IPR022038">
    <property type="entry name" value="Ig-like_bact"/>
</dbReference>
<evidence type="ECO:0000259" key="7">
    <source>
        <dbReference type="PROSITE" id="PS51272"/>
    </source>
</evidence>
<proteinExistence type="predicted"/>
<feature type="signal peptide" evidence="6">
    <location>
        <begin position="1"/>
        <end position="28"/>
    </location>
</feature>
<keyword evidence="10" id="KW-1185">Reference proteome</keyword>
<dbReference type="PANTHER" id="PTHR43308">
    <property type="entry name" value="OUTER MEMBRANE PROTEIN ALPHA-RELATED"/>
    <property type="match status" value="1"/>
</dbReference>
<dbReference type="Gene3D" id="2.60.40.3630">
    <property type="match status" value="1"/>
</dbReference>
<dbReference type="InterPro" id="IPR003343">
    <property type="entry name" value="Big_2"/>
</dbReference>
<dbReference type="EMBL" id="JAOQJU010000004">
    <property type="protein sequence ID" value="MCU6686113.1"/>
    <property type="molecule type" value="Genomic_DNA"/>
</dbReference>
<evidence type="ECO:0000256" key="1">
    <source>
        <dbReference type="ARBA" id="ARBA00022729"/>
    </source>
</evidence>
<evidence type="ECO:0000256" key="3">
    <source>
        <dbReference type="ARBA" id="ARBA00022801"/>
    </source>
</evidence>
<keyword evidence="3" id="KW-0378">Hydrolase</keyword>
<keyword evidence="5" id="KW-0326">Glycosidase</keyword>
<dbReference type="Pfam" id="PF07523">
    <property type="entry name" value="Big_3"/>
    <property type="match status" value="1"/>
</dbReference>
<accession>A0ABT2RL69</accession>
<organism evidence="9 10">
    <name type="scientific">Dorea acetigenes</name>
    <dbReference type="NCBI Taxonomy" id="2981787"/>
    <lineage>
        <taxon>Bacteria</taxon>
        <taxon>Bacillati</taxon>
        <taxon>Bacillota</taxon>
        <taxon>Clostridia</taxon>
        <taxon>Lachnospirales</taxon>
        <taxon>Lachnospiraceae</taxon>
        <taxon>Dorea</taxon>
    </lineage>
</organism>
<evidence type="ECO:0000313" key="10">
    <source>
        <dbReference type="Proteomes" id="UP001652431"/>
    </source>
</evidence>
<feature type="domain" description="SLH" evidence="7">
    <location>
        <begin position="1313"/>
        <end position="1377"/>
    </location>
</feature>
<dbReference type="Gene3D" id="1.20.1270.90">
    <property type="entry name" value="AF1782-like"/>
    <property type="match status" value="1"/>
</dbReference>
<dbReference type="Pfam" id="PF13385">
    <property type="entry name" value="Laminin_G_3"/>
    <property type="match status" value="1"/>
</dbReference>
<dbReference type="PROSITE" id="PS51762">
    <property type="entry name" value="GH16_2"/>
    <property type="match status" value="1"/>
</dbReference>
<reference evidence="9 10" key="1">
    <citation type="journal article" date="2021" name="ISME Commun">
        <title>Automated analysis of genomic sequences facilitates high-throughput and comprehensive description of bacteria.</title>
        <authorList>
            <person name="Hitch T.C.A."/>
        </authorList>
    </citation>
    <scope>NUCLEOTIDE SEQUENCE [LARGE SCALE GENOMIC DNA]</scope>
    <source>
        <strain evidence="9 10">Sanger_03</strain>
    </source>
</reference>
<dbReference type="Gene3D" id="2.60.40.1080">
    <property type="match status" value="2"/>
</dbReference>
<evidence type="ECO:0000256" key="4">
    <source>
        <dbReference type="ARBA" id="ARBA00023157"/>
    </source>
</evidence>
<dbReference type="Gene3D" id="2.60.120.200">
    <property type="match status" value="1"/>
</dbReference>
<dbReference type="Pfam" id="PF20578">
    <property type="entry name" value="aBig_2"/>
    <property type="match status" value="1"/>
</dbReference>
<keyword evidence="2" id="KW-0677">Repeat</keyword>
<dbReference type="InterPro" id="IPR006558">
    <property type="entry name" value="LamG-like"/>
</dbReference>
<evidence type="ECO:0000256" key="5">
    <source>
        <dbReference type="ARBA" id="ARBA00023295"/>
    </source>
</evidence>
<keyword evidence="1 6" id="KW-0732">Signal</keyword>
<feature type="domain" description="SLH" evidence="7">
    <location>
        <begin position="1380"/>
        <end position="1439"/>
    </location>
</feature>
<dbReference type="InterPro" id="IPR051465">
    <property type="entry name" value="Cell_Envelope_Struct_Comp"/>
</dbReference>
<dbReference type="CDD" id="cd08983">
    <property type="entry name" value="GH43_Bt3655-like"/>
    <property type="match status" value="1"/>
</dbReference>
<sequence length="1439" mass="157052">MKKRRLMSVLLASALTITSVLPSMAVSAAGDSVEDALVASYDFDDQTLNNSKLEGDVAQAIVTGLNNYTGTVTYGEGRNGGKAVKLGDYGLKLNKQNLGDNFTVSLWLKAEGRIANNQSVMFLGYHNPEKWYAIAGRDSNNGVKMWANGGIYGWTEFGTLPLANDWHSVVITGDSENITTYFDGVAVTSDETNHPLAGTNQDIYLGVTYWDPEFTGYVDDVKVYNTTLTEEQVQAEDKEYYESVLQEKVDAVSADSLLGLNDSADAVEFDLVLPETMANGAVTWTSSNEAVIATDGTVKNPDEDAQVTLTATVKAGSLTATREFTFTVKAIDRTDIDALIAKAESLDTSKYTEESAAELADALEEAKAAASNAEVKAAVKNLHSAIAGLTYMEEYSNPFAAIDAAAPAASKEMAVGDSEQLFTLPDSVKDNVTVEYFSSDEESATYADGKVTALKDGRVTVTAIVTAKSNGYKEEYSTALNISDADAAEAQAVQTAEASDGPLTIKESEINQLLTEDLELPTQIDGKDADITYSVGNADADYVKVEGSTLKVTRPYAGEGNYSFTLTATVKTADGTVEQEFPLTIAEGISADTYAGYVYVCFGNVGGADVQQLHMFLSEDGLNWTALNGFNPVFEVGTDYADLIQNAGTHNYTIKSGTDITKTVSGDASVLFPFEGDDQGIRDPYVLRGSREEDKNKVWILATDLNTMSSQYGGNLSSNRVGNWGTMSSAGSTSIFVYETEDWVHWERRYIDVGSEIDAGAAWAPEAVYNPEKDNYLVYWSCRVGTDGYARNRLYCNETTDFKTFGPTKMYEEEAFYQKWGQLVNANDGYGNIDTSQLWVADEDGNPYGTLYRLVKDETNNHIELMSADTVLDPDVDYDNTDPKRITPYTKNGKEYAALADLAGLNDFEKADIVWNWFKNESTGNHFEYISQKNMEAKSGAYEGATMFKFNDRDEWCVMIDFYGNNSVRYEPYTTTDLSKADSITKVSSGYGRTGGDVGCHGGMMPITVEEYNTLIDTYNADSSVDNYHQIDYIECDKRELEDTVNTIKKALEDENISDAVRKELEASLIKAESMMQMPTVDSDEVAALTEVLDAAEITVSDEKVSSKTGESKEVTATIDAEGVDLTWNSADEKVATVENGKITAVGGGSTFVFVRAGRTALAKVQVTVTEPSVTSITVKTAPEKTEYKIGEELDLSGIAIEAAYDDGTKKEIDIKDCTVTGFDNTKAGTQKITVTYEEQTVTFEVTVSTKAVSDIFDDVDSEDWFNDYVQNVYDKEIMTGLTPTHFGPTDTLARAQFALMLYRMEGEPAVTTTTAAFPDAGEDWFKDAVIWANQNKIITGYTDSGLFGPADPITREQMATIMYRYANYKKWDVTKSADLSTFPDASSVSAYAKDAMSWAVANEIIQGNNGRLDPQGSAVRAQAATIVSRFIAIYPVFE</sequence>
<name>A0ABT2RL69_9FIRM</name>
<protein>
    <submittedName>
        <fullName evidence="9">S-layer homology domain-containing protein</fullName>
    </submittedName>
</protein>